<gene>
    <name evidence="3" type="ORF">WJX75_003759</name>
</gene>
<feature type="region of interest" description="Disordered" evidence="1">
    <location>
        <begin position="97"/>
        <end position="119"/>
    </location>
</feature>
<keyword evidence="2" id="KW-1133">Transmembrane helix</keyword>
<evidence type="ECO:0000313" key="4">
    <source>
        <dbReference type="Proteomes" id="UP001491310"/>
    </source>
</evidence>
<evidence type="ECO:0000313" key="3">
    <source>
        <dbReference type="EMBL" id="KAK9902085.1"/>
    </source>
</evidence>
<name>A0ABR2YC76_9CHLO</name>
<evidence type="ECO:0000256" key="2">
    <source>
        <dbReference type="SAM" id="Phobius"/>
    </source>
</evidence>
<protein>
    <submittedName>
        <fullName evidence="3">Uncharacterized protein</fullName>
    </submittedName>
</protein>
<keyword evidence="2" id="KW-0472">Membrane</keyword>
<sequence length="119" mass="13004">MVFTHLPSNVLTIMIPFMPTMKLASAMVFLSVSQMDDAPRQSFESPDYAAAGGAWPAAFALCGGLKIVYALALLYFFGHVKADVERAQVTPMAEVGELRSGSEDVEAPILEHREDSRLR</sequence>
<proteinExistence type="predicted"/>
<feature type="compositionally biased region" description="Basic and acidic residues" evidence="1">
    <location>
        <begin position="109"/>
        <end position="119"/>
    </location>
</feature>
<comment type="caution">
    <text evidence="3">The sequence shown here is derived from an EMBL/GenBank/DDBJ whole genome shotgun (WGS) entry which is preliminary data.</text>
</comment>
<dbReference type="EMBL" id="JALJOT010000016">
    <property type="protein sequence ID" value="KAK9902085.1"/>
    <property type="molecule type" value="Genomic_DNA"/>
</dbReference>
<reference evidence="3 4" key="1">
    <citation type="journal article" date="2024" name="Nat. Commun.">
        <title>Phylogenomics reveals the evolutionary origins of lichenization in chlorophyte algae.</title>
        <authorList>
            <person name="Puginier C."/>
            <person name="Libourel C."/>
            <person name="Otte J."/>
            <person name="Skaloud P."/>
            <person name="Haon M."/>
            <person name="Grisel S."/>
            <person name="Petersen M."/>
            <person name="Berrin J.G."/>
            <person name="Delaux P.M."/>
            <person name="Dal Grande F."/>
            <person name="Keller J."/>
        </authorList>
    </citation>
    <scope>NUCLEOTIDE SEQUENCE [LARGE SCALE GENOMIC DNA]</scope>
    <source>
        <strain evidence="3 4">SAG 216-7</strain>
    </source>
</reference>
<feature type="transmembrane region" description="Helical" evidence="2">
    <location>
        <begin position="54"/>
        <end position="77"/>
    </location>
</feature>
<dbReference type="Proteomes" id="UP001491310">
    <property type="component" value="Unassembled WGS sequence"/>
</dbReference>
<accession>A0ABR2YC76</accession>
<organism evidence="3 4">
    <name type="scientific">Coccomyxa subellipsoidea</name>
    <dbReference type="NCBI Taxonomy" id="248742"/>
    <lineage>
        <taxon>Eukaryota</taxon>
        <taxon>Viridiplantae</taxon>
        <taxon>Chlorophyta</taxon>
        <taxon>core chlorophytes</taxon>
        <taxon>Trebouxiophyceae</taxon>
        <taxon>Trebouxiophyceae incertae sedis</taxon>
        <taxon>Coccomyxaceae</taxon>
        <taxon>Coccomyxa</taxon>
    </lineage>
</organism>
<keyword evidence="4" id="KW-1185">Reference proteome</keyword>
<evidence type="ECO:0000256" key="1">
    <source>
        <dbReference type="SAM" id="MobiDB-lite"/>
    </source>
</evidence>
<keyword evidence="2" id="KW-0812">Transmembrane</keyword>